<protein>
    <submittedName>
        <fullName evidence="1">Maker49</fullName>
    </submittedName>
</protein>
<dbReference type="EMBL" id="CP012524">
    <property type="protein sequence ID" value="ALC41230.1"/>
    <property type="molecule type" value="Genomic_DNA"/>
</dbReference>
<organism evidence="1 2">
    <name type="scientific">Drosophila busckii</name>
    <name type="common">Fruit fly</name>
    <dbReference type="NCBI Taxonomy" id="30019"/>
    <lineage>
        <taxon>Eukaryota</taxon>
        <taxon>Metazoa</taxon>
        <taxon>Ecdysozoa</taxon>
        <taxon>Arthropoda</taxon>
        <taxon>Hexapoda</taxon>
        <taxon>Insecta</taxon>
        <taxon>Pterygota</taxon>
        <taxon>Neoptera</taxon>
        <taxon>Endopterygota</taxon>
        <taxon>Diptera</taxon>
        <taxon>Brachycera</taxon>
        <taxon>Muscomorpha</taxon>
        <taxon>Ephydroidea</taxon>
        <taxon>Drosophilidae</taxon>
        <taxon>Drosophila</taxon>
    </lineage>
</organism>
<proteinExistence type="predicted"/>
<dbReference type="OMA" id="YLIQIKW"/>
<name>A0A0M4EJ40_DROBS</name>
<dbReference type="PANTHER" id="PTHR20898">
    <property type="entry name" value="DAEDALUS ON 3-RELATED-RELATED"/>
    <property type="match status" value="1"/>
</dbReference>
<accession>A0A0M4EJ40</accession>
<dbReference type="SMART" id="SM00697">
    <property type="entry name" value="DM8"/>
    <property type="match status" value="1"/>
</dbReference>
<dbReference type="AlphaFoldDB" id="A0A0M4EJ40"/>
<reference evidence="1 2" key="1">
    <citation type="submission" date="2015-08" db="EMBL/GenBank/DDBJ databases">
        <title>Ancestral chromatin configuration constrains chromatin evolution on differentiating sex chromosomes in Drosophila.</title>
        <authorList>
            <person name="Zhou Q."/>
            <person name="Bachtrog D."/>
        </authorList>
    </citation>
    <scope>NUCLEOTIDE SEQUENCE [LARGE SCALE GENOMIC DNA]</scope>
    <source>
        <tissue evidence="1">Whole larvae</tissue>
    </source>
</reference>
<gene>
    <name evidence="1" type="ORF">Dbus_chr2Rg809</name>
</gene>
<dbReference type="Proteomes" id="UP000494163">
    <property type="component" value="Chromosome 2R"/>
</dbReference>
<dbReference type="InterPro" id="IPR010512">
    <property type="entry name" value="DUF1091"/>
</dbReference>
<keyword evidence="2" id="KW-1185">Reference proteome</keyword>
<dbReference type="PANTHER" id="PTHR20898:SF0">
    <property type="entry name" value="DAEDALUS ON 3-RELATED"/>
    <property type="match status" value="1"/>
</dbReference>
<evidence type="ECO:0000313" key="1">
    <source>
        <dbReference type="EMBL" id="ALC41230.1"/>
    </source>
</evidence>
<dbReference type="OrthoDB" id="7727171at2759"/>
<sequence length="151" mass="18128">VVKFSNFKCDTTDESKFRINLCRLRAVNRYRIDLNYNATLLIDHKTLFVHAQAFKKENGYKPWLFNTTVDVCKFFRKPYDPFFIIIFRSFKDHTNFNHTCPFKGDHIVNNIHLTYATLALPVPSGDYLINMNWYYDGELLCLQKFYFWVQE</sequence>
<evidence type="ECO:0000313" key="2">
    <source>
        <dbReference type="Proteomes" id="UP000494163"/>
    </source>
</evidence>
<feature type="non-terminal residue" evidence="1">
    <location>
        <position position="1"/>
    </location>
</feature>
<dbReference type="Pfam" id="PF06477">
    <property type="entry name" value="DUF1091"/>
    <property type="match status" value="1"/>
</dbReference>